<dbReference type="GO" id="GO:2000028">
    <property type="term" value="P:regulation of photoperiodism, flowering"/>
    <property type="evidence" value="ECO:0007669"/>
    <property type="project" value="InterPro"/>
</dbReference>
<name>A0A072TL88_MEDTR</name>
<dbReference type="InterPro" id="IPR039319">
    <property type="entry name" value="ELF3-like"/>
</dbReference>
<feature type="region of interest" description="Disordered" evidence="1">
    <location>
        <begin position="219"/>
        <end position="274"/>
    </location>
</feature>
<feature type="compositionally biased region" description="Basic and acidic residues" evidence="1">
    <location>
        <begin position="1"/>
        <end position="10"/>
    </location>
</feature>
<dbReference type="HOGENOM" id="CLU_027835_1_0_1"/>
<dbReference type="KEGG" id="mtr:25500383"/>
<reference evidence="2 4" key="1">
    <citation type="journal article" date="2011" name="Nature">
        <title>The Medicago genome provides insight into the evolution of rhizobial symbioses.</title>
        <authorList>
            <person name="Young N.D."/>
            <person name="Debelle F."/>
            <person name="Oldroyd G.E."/>
            <person name="Geurts R."/>
            <person name="Cannon S.B."/>
            <person name="Udvardi M.K."/>
            <person name="Benedito V.A."/>
            <person name="Mayer K.F."/>
            <person name="Gouzy J."/>
            <person name="Schoof H."/>
            <person name="Van de Peer Y."/>
            <person name="Proost S."/>
            <person name="Cook D.R."/>
            <person name="Meyers B.C."/>
            <person name="Spannagl M."/>
            <person name="Cheung F."/>
            <person name="De Mita S."/>
            <person name="Krishnakumar V."/>
            <person name="Gundlach H."/>
            <person name="Zhou S."/>
            <person name="Mudge J."/>
            <person name="Bharti A.K."/>
            <person name="Murray J.D."/>
            <person name="Naoumkina M.A."/>
            <person name="Rosen B."/>
            <person name="Silverstein K.A."/>
            <person name="Tang H."/>
            <person name="Rombauts S."/>
            <person name="Zhao P.X."/>
            <person name="Zhou P."/>
            <person name="Barbe V."/>
            <person name="Bardou P."/>
            <person name="Bechner M."/>
            <person name="Bellec A."/>
            <person name="Berger A."/>
            <person name="Berges H."/>
            <person name="Bidwell S."/>
            <person name="Bisseling T."/>
            <person name="Choisne N."/>
            <person name="Couloux A."/>
            <person name="Denny R."/>
            <person name="Deshpande S."/>
            <person name="Dai X."/>
            <person name="Doyle J.J."/>
            <person name="Dudez A.M."/>
            <person name="Farmer A.D."/>
            <person name="Fouteau S."/>
            <person name="Franken C."/>
            <person name="Gibelin C."/>
            <person name="Gish J."/>
            <person name="Goldstein S."/>
            <person name="Gonzalez A.J."/>
            <person name="Green P.J."/>
            <person name="Hallab A."/>
            <person name="Hartog M."/>
            <person name="Hua A."/>
            <person name="Humphray S.J."/>
            <person name="Jeong D.H."/>
            <person name="Jing Y."/>
            <person name="Jocker A."/>
            <person name="Kenton S.M."/>
            <person name="Kim D.J."/>
            <person name="Klee K."/>
            <person name="Lai H."/>
            <person name="Lang C."/>
            <person name="Lin S."/>
            <person name="Macmil S.L."/>
            <person name="Magdelenat G."/>
            <person name="Matthews L."/>
            <person name="McCorrison J."/>
            <person name="Monaghan E.L."/>
            <person name="Mun J.H."/>
            <person name="Najar F.Z."/>
            <person name="Nicholson C."/>
            <person name="Noirot C."/>
            <person name="O'Bleness M."/>
            <person name="Paule C.R."/>
            <person name="Poulain J."/>
            <person name="Prion F."/>
            <person name="Qin B."/>
            <person name="Qu C."/>
            <person name="Retzel E.F."/>
            <person name="Riddle C."/>
            <person name="Sallet E."/>
            <person name="Samain S."/>
            <person name="Samson N."/>
            <person name="Sanders I."/>
            <person name="Saurat O."/>
            <person name="Scarpelli C."/>
            <person name="Schiex T."/>
            <person name="Segurens B."/>
            <person name="Severin A.J."/>
            <person name="Sherrier D.J."/>
            <person name="Shi R."/>
            <person name="Sims S."/>
            <person name="Singer S.R."/>
            <person name="Sinharoy S."/>
            <person name="Sterck L."/>
            <person name="Viollet A."/>
            <person name="Wang B.B."/>
            <person name="Wang K."/>
            <person name="Wang M."/>
            <person name="Wang X."/>
            <person name="Warfsmann J."/>
            <person name="Weissenbach J."/>
            <person name="White D.D."/>
            <person name="White J.D."/>
            <person name="Wiley G.B."/>
            <person name="Wincker P."/>
            <person name="Xing Y."/>
            <person name="Yang L."/>
            <person name="Yao Z."/>
            <person name="Ying F."/>
            <person name="Zhai J."/>
            <person name="Zhou L."/>
            <person name="Zuber A."/>
            <person name="Denarie J."/>
            <person name="Dixon R.A."/>
            <person name="May G.D."/>
            <person name="Schwartz D.C."/>
            <person name="Rogers J."/>
            <person name="Quetier F."/>
            <person name="Town C.D."/>
            <person name="Roe B.A."/>
        </authorList>
    </citation>
    <scope>NUCLEOTIDE SEQUENCE [LARGE SCALE GENOMIC DNA]</scope>
    <source>
        <strain evidence="2">A17</strain>
        <strain evidence="3 4">cv. Jemalong A17</strain>
    </source>
</reference>
<dbReference type="STRING" id="3880.A0A072TL88"/>
<feature type="region of interest" description="Disordered" evidence="1">
    <location>
        <begin position="307"/>
        <end position="335"/>
    </location>
</feature>
<evidence type="ECO:0000256" key="1">
    <source>
        <dbReference type="SAM" id="MobiDB-lite"/>
    </source>
</evidence>
<feature type="compositionally biased region" description="Polar residues" evidence="1">
    <location>
        <begin position="228"/>
        <end position="241"/>
    </location>
</feature>
<keyword evidence="4" id="KW-1185">Reference proteome</keyword>
<dbReference type="Proteomes" id="UP000002051">
    <property type="component" value="Chromosome 8"/>
</dbReference>
<feature type="compositionally biased region" description="Polar residues" evidence="1">
    <location>
        <begin position="263"/>
        <end position="274"/>
    </location>
</feature>
<evidence type="ECO:0000313" key="4">
    <source>
        <dbReference type="Proteomes" id="UP000002051"/>
    </source>
</evidence>
<dbReference type="PANTHER" id="PTHR34281:SF7">
    <property type="entry name" value="PROTEIN EARLY FLOWERING 3"/>
    <property type="match status" value="1"/>
</dbReference>
<organism evidence="2 4">
    <name type="scientific">Medicago truncatula</name>
    <name type="common">Barrel medic</name>
    <name type="synonym">Medicago tribuloides</name>
    <dbReference type="NCBI Taxonomy" id="3880"/>
    <lineage>
        <taxon>Eukaryota</taxon>
        <taxon>Viridiplantae</taxon>
        <taxon>Streptophyta</taxon>
        <taxon>Embryophyta</taxon>
        <taxon>Tracheophyta</taxon>
        <taxon>Spermatophyta</taxon>
        <taxon>Magnoliopsida</taxon>
        <taxon>eudicotyledons</taxon>
        <taxon>Gunneridae</taxon>
        <taxon>Pentapetalae</taxon>
        <taxon>rosids</taxon>
        <taxon>fabids</taxon>
        <taxon>Fabales</taxon>
        <taxon>Fabaceae</taxon>
        <taxon>Papilionoideae</taxon>
        <taxon>50 kb inversion clade</taxon>
        <taxon>NPAAA clade</taxon>
        <taxon>Hologalegina</taxon>
        <taxon>IRL clade</taxon>
        <taxon>Trifolieae</taxon>
        <taxon>Medicago</taxon>
    </lineage>
</organism>
<proteinExistence type="predicted"/>
<protein>
    <submittedName>
        <fullName evidence="2">Early flowering protein, putative</fullName>
    </submittedName>
</protein>
<sequence>MKGAIDEGKEISPMFPRLHVKDAEKGGPKAPPRNKMALYEQFSIPSQSFASSGSGSLFTLPLRNCTVPTTSSHLGCGQSIKFYSSNASSILSEKTQAYNSRKINSTKLTASHDLEHMTPAKQVTKIQQDYFINNSKNSLKTLDGEDAFITSGSVHVKSNPSDKDEENKLARYNLNCSLKSLSSFRKVMNSPGTIELKSAQYGKSLMKEHKDVRQIDQNAEEKPLHSLNGFNDTTNASSNSSIKDRNSKSMNKEQRSLKEENRNISVDSLKTLQGSNGHRYEDHVAFADKINLRDHCSEKPTMSDFQKCSRELEIGTRSSHGKRERSKDEETSKNYDALNKSSSKCRFGMDISPDDVVGLIGEKQFWKTRRTIINQQRIFFMQVFELHRLIKVQRLIAGSPNLLFEDKLLLNKPSVEASSSNKLQSDFISEQQPTVFKLDSKSEKATTSEDVENNAVGKISLPFVNNISKENNQLSNYGNHHLGNLALASADKSSNAKHSPNIVYPPPPPNQWLVPVMSPSEGLVYKPIIGPCPPNSGGIMTPLYGGCSPMSFNQGSKDVVMDPSLTTSFHQKIRLLSGSSLPQLLPPCVPSFMHRSISASSVEQMAQSNGPKNHYSSAELNSTILYQSPSNMSTQISHVMARNFSPYQSLEDNKELQISIANSPSKRMKRDELPLFPLAPTFWSSPDRDSIDEHQEHHSRVIKALPHNPKSASESAAKIFKSIQEERKFL</sequence>
<reference evidence="2 4" key="2">
    <citation type="journal article" date="2014" name="BMC Genomics">
        <title>An improved genome release (version Mt4.0) for the model legume Medicago truncatula.</title>
        <authorList>
            <person name="Tang H."/>
            <person name="Krishnakumar V."/>
            <person name="Bidwell S."/>
            <person name="Rosen B."/>
            <person name="Chan A."/>
            <person name="Zhou S."/>
            <person name="Gentzbittel L."/>
            <person name="Childs K.L."/>
            <person name="Yandell M."/>
            <person name="Gundlach H."/>
            <person name="Mayer K.F."/>
            <person name="Schwartz D.C."/>
            <person name="Town C.D."/>
        </authorList>
    </citation>
    <scope>GENOME REANNOTATION</scope>
    <source>
        <strain evidence="2">A17</strain>
        <strain evidence="3 4">cv. Jemalong A17</strain>
    </source>
</reference>
<dbReference type="AlphaFoldDB" id="A0A072TL88"/>
<dbReference type="OrthoDB" id="1939092at2759"/>
<feature type="compositionally biased region" description="Basic and acidic residues" evidence="1">
    <location>
        <begin position="242"/>
        <end position="262"/>
    </location>
</feature>
<dbReference type="EMBL" id="CM001224">
    <property type="protein sequence ID" value="KEH18269.1"/>
    <property type="molecule type" value="Genomic_DNA"/>
</dbReference>
<gene>
    <name evidence="3" type="primary">25500383</name>
    <name evidence="2" type="ordered locus">MTR_8g015480</name>
</gene>
<feature type="region of interest" description="Disordered" evidence="1">
    <location>
        <begin position="1"/>
        <end position="33"/>
    </location>
</feature>
<evidence type="ECO:0000313" key="2">
    <source>
        <dbReference type="EMBL" id="KEH18269.1"/>
    </source>
</evidence>
<dbReference type="PANTHER" id="PTHR34281">
    <property type="entry name" value="PROTEIN EARLY FLOWERING 3"/>
    <property type="match status" value="1"/>
</dbReference>
<evidence type="ECO:0000313" key="3">
    <source>
        <dbReference type="EnsemblPlants" id="KEH18269"/>
    </source>
</evidence>
<dbReference type="EnsemblPlants" id="KEH18269">
    <property type="protein sequence ID" value="KEH18269"/>
    <property type="gene ID" value="MTR_8g015480"/>
</dbReference>
<accession>A0A072TL88</accession>
<reference evidence="3" key="3">
    <citation type="submission" date="2015-04" db="UniProtKB">
        <authorList>
            <consortium name="EnsemblPlants"/>
        </authorList>
    </citation>
    <scope>IDENTIFICATION</scope>
    <source>
        <strain evidence="3">cv. Jemalong A17</strain>
    </source>
</reference>